<protein>
    <submittedName>
        <fullName evidence="1">Uncharacterized protein</fullName>
    </submittedName>
</protein>
<dbReference type="EMBL" id="AYKW01000007">
    <property type="protein sequence ID" value="PIL33701.1"/>
    <property type="molecule type" value="Genomic_DNA"/>
</dbReference>
<reference evidence="1 2" key="1">
    <citation type="journal article" date="2015" name="Sci. Rep.">
        <title>Chromosome-level genome map provides insights into diverse defense mechanisms in the medicinal fungus Ganoderma sinense.</title>
        <authorList>
            <person name="Zhu Y."/>
            <person name="Xu J."/>
            <person name="Sun C."/>
            <person name="Zhou S."/>
            <person name="Xu H."/>
            <person name="Nelson D.R."/>
            <person name="Qian J."/>
            <person name="Song J."/>
            <person name="Luo H."/>
            <person name="Xiang L."/>
            <person name="Li Y."/>
            <person name="Xu Z."/>
            <person name="Ji A."/>
            <person name="Wang L."/>
            <person name="Lu S."/>
            <person name="Hayward A."/>
            <person name="Sun W."/>
            <person name="Li X."/>
            <person name="Schwartz D.C."/>
            <person name="Wang Y."/>
            <person name="Chen S."/>
        </authorList>
    </citation>
    <scope>NUCLEOTIDE SEQUENCE [LARGE SCALE GENOMIC DNA]</scope>
    <source>
        <strain evidence="1 2">ZZ0214-1</strain>
    </source>
</reference>
<gene>
    <name evidence="1" type="ORF">GSI_04326</name>
</gene>
<evidence type="ECO:0000313" key="1">
    <source>
        <dbReference type="EMBL" id="PIL33701.1"/>
    </source>
</evidence>
<dbReference type="Proteomes" id="UP000230002">
    <property type="component" value="Unassembled WGS sequence"/>
</dbReference>
<dbReference type="AlphaFoldDB" id="A0A2G8SIW2"/>
<proteinExistence type="predicted"/>
<keyword evidence="2" id="KW-1185">Reference proteome</keyword>
<sequence length="218" mass="23572">MAARVVYMTLSSVRPGHEEILTPLQERRILDYLTAYRATGRPPVPCPPEPTDPAQRAALGYPPLFQPYIGVEGAPPPGVNGAGPVASTSTPAVVDFAAQAFRPTETMEFGTTARFQSLVAQPEYSGYSHEECRVEAYKLGKKFSDTVTPQPLSLPSISVSASQSTLLNGPADSLQTITSMPPYDQHSFEELRLAFQRGGRPLNSLEIVAQNGVLRLTI</sequence>
<dbReference type="Gene3D" id="1.10.10.2360">
    <property type="match status" value="2"/>
</dbReference>
<name>A0A2G8SIW2_9APHY</name>
<accession>A0A2G8SIW2</accession>
<comment type="caution">
    <text evidence="1">The sequence shown here is derived from an EMBL/GenBank/DDBJ whole genome shotgun (WGS) entry which is preliminary data.</text>
</comment>
<dbReference type="OrthoDB" id="3234974at2759"/>
<evidence type="ECO:0000313" key="2">
    <source>
        <dbReference type="Proteomes" id="UP000230002"/>
    </source>
</evidence>
<organism evidence="1 2">
    <name type="scientific">Ganoderma sinense ZZ0214-1</name>
    <dbReference type="NCBI Taxonomy" id="1077348"/>
    <lineage>
        <taxon>Eukaryota</taxon>
        <taxon>Fungi</taxon>
        <taxon>Dikarya</taxon>
        <taxon>Basidiomycota</taxon>
        <taxon>Agaricomycotina</taxon>
        <taxon>Agaricomycetes</taxon>
        <taxon>Polyporales</taxon>
        <taxon>Polyporaceae</taxon>
        <taxon>Ganoderma</taxon>
    </lineage>
</organism>